<evidence type="ECO:0000313" key="3">
    <source>
        <dbReference type="EMBL" id="KAB5515421.1"/>
    </source>
</evidence>
<proteinExistence type="predicted"/>
<name>A0A5N5J8I3_PANHP</name>
<accession>A0A5N5J8I3</accession>
<keyword evidence="1" id="KW-0175">Coiled coil</keyword>
<evidence type="ECO:0000256" key="2">
    <source>
        <dbReference type="SAM" id="MobiDB-lite"/>
    </source>
</evidence>
<dbReference type="AlphaFoldDB" id="A0A5N5J8I3"/>
<sequence>MKLETINNLQPLPSILNQITEHLSPDVPQIACSSCEAAKPTYIPPRELSKYSPLNKSLQHLPTDPRPGHAKDKHRKQVTRTQSVPASERHHRHPLKRQTSTTELTDTSKPMNISSPDQNMTVKPAPAPVPWIIEQHQINHVQEETSLLDKHAQELSELRLGVEQVTDRELEMAKRLEDFIIVSQEQQAQLQAELQELRASVLALREEQLHASPPSGNTHTQGALGVIEEEREEDERKLSVALAAAERMNVLEEQFAGLLKDMQQLNTAHGDSLRTS</sequence>
<organism evidence="3 4">
    <name type="scientific">Pangasianodon hypophthalmus</name>
    <name type="common">Striped catfish</name>
    <name type="synonym">Helicophagus hypophthalmus</name>
    <dbReference type="NCBI Taxonomy" id="310915"/>
    <lineage>
        <taxon>Eukaryota</taxon>
        <taxon>Metazoa</taxon>
        <taxon>Chordata</taxon>
        <taxon>Craniata</taxon>
        <taxon>Vertebrata</taxon>
        <taxon>Euteleostomi</taxon>
        <taxon>Actinopterygii</taxon>
        <taxon>Neopterygii</taxon>
        <taxon>Teleostei</taxon>
        <taxon>Ostariophysi</taxon>
        <taxon>Siluriformes</taxon>
        <taxon>Pangasiidae</taxon>
        <taxon>Pangasianodon</taxon>
    </lineage>
</organism>
<keyword evidence="4" id="KW-1185">Reference proteome</keyword>
<feature type="region of interest" description="Disordered" evidence="2">
    <location>
        <begin position="56"/>
        <end position="121"/>
    </location>
</feature>
<feature type="coiled-coil region" evidence="1">
    <location>
        <begin position="148"/>
        <end position="207"/>
    </location>
</feature>
<protein>
    <submittedName>
        <fullName evidence="3">Uncharacterized protein</fullName>
    </submittedName>
</protein>
<evidence type="ECO:0000256" key="1">
    <source>
        <dbReference type="SAM" id="Coils"/>
    </source>
</evidence>
<gene>
    <name evidence="3" type="ORF">PHYPO_G00249540</name>
</gene>
<evidence type="ECO:0000313" key="4">
    <source>
        <dbReference type="Proteomes" id="UP000327468"/>
    </source>
</evidence>
<dbReference type="EMBL" id="VFJC01000034">
    <property type="protein sequence ID" value="KAB5515421.1"/>
    <property type="molecule type" value="Genomic_DNA"/>
</dbReference>
<dbReference type="Proteomes" id="UP000327468">
    <property type="component" value="Unassembled WGS sequence"/>
</dbReference>
<reference evidence="3 4" key="1">
    <citation type="submission" date="2019-06" db="EMBL/GenBank/DDBJ databases">
        <title>A chromosome-scale genome assembly of the striped catfish, Pangasianodon hypophthalmus.</title>
        <authorList>
            <person name="Wen M."/>
            <person name="Zahm M."/>
            <person name="Roques C."/>
            <person name="Cabau C."/>
            <person name="Klopp C."/>
            <person name="Donnadieu C."/>
            <person name="Jouanno E."/>
            <person name="Avarre J.-C."/>
            <person name="Campet M."/>
            <person name="Ha T.T.T."/>
            <person name="Dugue R."/>
            <person name="Lampietro C."/>
            <person name="Louis A."/>
            <person name="Herpin A."/>
            <person name="Echchiki A."/>
            <person name="Berthelot C."/>
            <person name="Parey E."/>
            <person name="Roest-Crollius H."/>
            <person name="Braasch I."/>
            <person name="Postlethwait J."/>
            <person name="Bobe J."/>
            <person name="Montfort J."/>
            <person name="Bouchez O."/>
            <person name="Begum T."/>
            <person name="Schartl M."/>
            <person name="Guiguen Y."/>
        </authorList>
    </citation>
    <scope>NUCLEOTIDE SEQUENCE [LARGE SCALE GENOMIC DNA]</scope>
    <source>
        <strain evidence="3 4">Indonesia</strain>
        <tissue evidence="3">Blood</tissue>
    </source>
</reference>
<feature type="compositionally biased region" description="Polar residues" evidence="2">
    <location>
        <begin position="97"/>
        <end position="121"/>
    </location>
</feature>
<comment type="caution">
    <text evidence="3">The sequence shown here is derived from an EMBL/GenBank/DDBJ whole genome shotgun (WGS) entry which is preliminary data.</text>
</comment>